<dbReference type="NCBIfam" id="TIGR00350">
    <property type="entry name" value="lytR_cpsA_psr"/>
    <property type="match status" value="1"/>
</dbReference>
<organism evidence="4 5">
    <name type="scientific">candidate division WOR-1 bacterium RIFOXYB2_FULL_48_7</name>
    <dbReference type="NCBI Taxonomy" id="1802583"/>
    <lineage>
        <taxon>Bacteria</taxon>
        <taxon>Bacillati</taxon>
        <taxon>Saganbacteria</taxon>
    </lineage>
</organism>
<keyword evidence="2" id="KW-1133">Transmembrane helix</keyword>
<feature type="transmembrane region" description="Helical" evidence="2">
    <location>
        <begin position="7"/>
        <end position="33"/>
    </location>
</feature>
<evidence type="ECO:0000256" key="2">
    <source>
        <dbReference type="SAM" id="Phobius"/>
    </source>
</evidence>
<dbReference type="EMBL" id="MEUF01000013">
    <property type="protein sequence ID" value="OGC36532.1"/>
    <property type="molecule type" value="Genomic_DNA"/>
</dbReference>
<name>A0A1F4TV36_UNCSA</name>
<dbReference type="Proteomes" id="UP000178951">
    <property type="component" value="Unassembled WGS sequence"/>
</dbReference>
<proteinExistence type="inferred from homology"/>
<evidence type="ECO:0000313" key="5">
    <source>
        <dbReference type="Proteomes" id="UP000178951"/>
    </source>
</evidence>
<evidence type="ECO:0000313" key="4">
    <source>
        <dbReference type="EMBL" id="OGC36532.1"/>
    </source>
</evidence>
<comment type="caution">
    <text evidence="4">The sequence shown here is derived from an EMBL/GenBank/DDBJ whole genome shotgun (WGS) entry which is preliminary data.</text>
</comment>
<dbReference type="InterPro" id="IPR004474">
    <property type="entry name" value="LytR_CpsA_psr"/>
</dbReference>
<keyword evidence="2" id="KW-0812">Transmembrane</keyword>
<sequence>MSLKRAVIIALIITVSFAAVTGFFIGVAMRLALLDVFLTLTPTAPILKEANILILGLDRGQQIHRSDTIMVLHVNPEKKQASLVAIPRDTLVIIPGKGLDKVNHAFAYGGVELTQKTIEDFLHVKIPYYVMVDLKGIERLIDELGGIWVNVEKRMYYVDYAGDLHIDLQPGYQKLNGHQAMGYLRFRHTDNDFARINRQQNFINSITAQLMKRENVFRSPQVFLSLLNCVESNLNSREILGLSLTLRAAYETSRYQMTTIPGSDFMVDGIYYWRPDEVAVQKLVGSYRLGGSELSASTSKNLEN</sequence>
<gene>
    <name evidence="4" type="ORF">A2311_03330</name>
</gene>
<dbReference type="PANTHER" id="PTHR33392:SF6">
    <property type="entry name" value="POLYISOPRENYL-TEICHOIC ACID--PEPTIDOGLYCAN TEICHOIC ACID TRANSFERASE TAGU"/>
    <property type="match status" value="1"/>
</dbReference>
<keyword evidence="2" id="KW-0472">Membrane</keyword>
<evidence type="ECO:0000259" key="3">
    <source>
        <dbReference type="Pfam" id="PF03816"/>
    </source>
</evidence>
<evidence type="ECO:0000256" key="1">
    <source>
        <dbReference type="ARBA" id="ARBA00006068"/>
    </source>
</evidence>
<dbReference type="InterPro" id="IPR050922">
    <property type="entry name" value="LytR/CpsA/Psr_CW_biosynth"/>
</dbReference>
<dbReference type="STRING" id="1802583.A2311_03330"/>
<dbReference type="AlphaFoldDB" id="A0A1F4TV36"/>
<dbReference type="Pfam" id="PF03816">
    <property type="entry name" value="LytR_cpsA_psr"/>
    <property type="match status" value="1"/>
</dbReference>
<feature type="domain" description="Cell envelope-related transcriptional attenuator" evidence="3">
    <location>
        <begin position="65"/>
        <end position="210"/>
    </location>
</feature>
<dbReference type="Gene3D" id="3.40.630.190">
    <property type="entry name" value="LCP protein"/>
    <property type="match status" value="1"/>
</dbReference>
<comment type="similarity">
    <text evidence="1">Belongs to the LytR/CpsA/Psr (LCP) family.</text>
</comment>
<accession>A0A1F4TV36</accession>
<dbReference type="PANTHER" id="PTHR33392">
    <property type="entry name" value="POLYISOPRENYL-TEICHOIC ACID--PEPTIDOGLYCAN TEICHOIC ACID TRANSFERASE TAGU"/>
    <property type="match status" value="1"/>
</dbReference>
<reference evidence="4 5" key="1">
    <citation type="journal article" date="2016" name="Nat. Commun.">
        <title>Thousands of microbial genomes shed light on interconnected biogeochemical processes in an aquifer system.</title>
        <authorList>
            <person name="Anantharaman K."/>
            <person name="Brown C.T."/>
            <person name="Hug L.A."/>
            <person name="Sharon I."/>
            <person name="Castelle C.J."/>
            <person name="Probst A.J."/>
            <person name="Thomas B.C."/>
            <person name="Singh A."/>
            <person name="Wilkins M.J."/>
            <person name="Karaoz U."/>
            <person name="Brodie E.L."/>
            <person name="Williams K.H."/>
            <person name="Hubbard S.S."/>
            <person name="Banfield J.F."/>
        </authorList>
    </citation>
    <scope>NUCLEOTIDE SEQUENCE [LARGE SCALE GENOMIC DNA]</scope>
</reference>
<protein>
    <recommendedName>
        <fullName evidence="3">Cell envelope-related transcriptional attenuator domain-containing protein</fullName>
    </recommendedName>
</protein>